<accession>A0ABQ5WAF6</accession>
<dbReference type="Gene3D" id="3.40.50.12370">
    <property type="match status" value="1"/>
</dbReference>
<dbReference type="EMBL" id="BSNS01000020">
    <property type="protein sequence ID" value="GLQ56626.1"/>
    <property type="molecule type" value="Genomic_DNA"/>
</dbReference>
<organism evidence="3 4">
    <name type="scientific">Devosia nitrariae</name>
    <dbReference type="NCBI Taxonomy" id="2071872"/>
    <lineage>
        <taxon>Bacteria</taxon>
        <taxon>Pseudomonadati</taxon>
        <taxon>Pseudomonadota</taxon>
        <taxon>Alphaproteobacteria</taxon>
        <taxon>Hyphomicrobiales</taxon>
        <taxon>Devosiaceae</taxon>
        <taxon>Devosia</taxon>
    </lineage>
</organism>
<reference evidence="4" key="1">
    <citation type="journal article" date="2019" name="Int. J. Syst. Evol. Microbiol.">
        <title>The Global Catalogue of Microorganisms (GCM) 10K type strain sequencing project: providing services to taxonomists for standard genome sequencing and annotation.</title>
        <authorList>
            <consortium name="The Broad Institute Genomics Platform"/>
            <consortium name="The Broad Institute Genome Sequencing Center for Infectious Disease"/>
            <person name="Wu L."/>
            <person name="Ma J."/>
        </authorList>
    </citation>
    <scope>NUCLEOTIDE SEQUENCE [LARGE SCALE GENOMIC DNA]</scope>
    <source>
        <strain evidence="4">NBRC 112416</strain>
    </source>
</reference>
<evidence type="ECO:0000256" key="1">
    <source>
        <dbReference type="ARBA" id="ARBA00008791"/>
    </source>
</evidence>
<sequence>MIDPLILLPVLTYPDASQTPALCNALAIARALDGRVSAIIHEVDIPPVRSLIPMLGDHVEAMALQAELSSRSSGDRLLLRLHDMAKAGPPLQVSTLETRIEQAGDTIAALARIYDLVVMPSDERDELGIGAAVLFGSGGPVILAPAIDVSINLDHVMIAWDGSRAAARAVRDASDIVARAKSVSIVSIIDDKLVERACLSGLTELLAHRGIAAKQLEASRGKTPIGEMLQDFAISRGAGILVMGAYGHSRLREFVLGGATRDVIRDTRLPVFMSH</sequence>
<evidence type="ECO:0000313" key="3">
    <source>
        <dbReference type="EMBL" id="GLQ56626.1"/>
    </source>
</evidence>
<gene>
    <name evidence="3" type="ORF">GCM10010862_38850</name>
</gene>
<dbReference type="Proteomes" id="UP001156691">
    <property type="component" value="Unassembled WGS sequence"/>
</dbReference>
<comment type="caution">
    <text evidence="3">The sequence shown here is derived from an EMBL/GenBank/DDBJ whole genome shotgun (WGS) entry which is preliminary data.</text>
</comment>
<dbReference type="PRINTS" id="PR01438">
    <property type="entry name" value="UNVRSLSTRESS"/>
</dbReference>
<name>A0ABQ5WAF6_9HYPH</name>
<proteinExistence type="inferred from homology"/>
<dbReference type="SUPFAM" id="SSF52402">
    <property type="entry name" value="Adenine nucleotide alpha hydrolases-like"/>
    <property type="match status" value="1"/>
</dbReference>
<dbReference type="PANTHER" id="PTHR46268">
    <property type="entry name" value="STRESS RESPONSE PROTEIN NHAX"/>
    <property type="match status" value="1"/>
</dbReference>
<feature type="domain" description="UspA" evidence="2">
    <location>
        <begin position="154"/>
        <end position="273"/>
    </location>
</feature>
<keyword evidence="4" id="KW-1185">Reference proteome</keyword>
<comment type="similarity">
    <text evidence="1">Belongs to the universal stress protein A family.</text>
</comment>
<dbReference type="CDD" id="cd00293">
    <property type="entry name" value="USP-like"/>
    <property type="match status" value="1"/>
</dbReference>
<dbReference type="RefSeq" id="WP_284342017.1">
    <property type="nucleotide sequence ID" value="NZ_BSNS01000020.1"/>
</dbReference>
<evidence type="ECO:0000259" key="2">
    <source>
        <dbReference type="Pfam" id="PF00582"/>
    </source>
</evidence>
<dbReference type="PANTHER" id="PTHR46268:SF15">
    <property type="entry name" value="UNIVERSAL STRESS PROTEIN HP_0031"/>
    <property type="match status" value="1"/>
</dbReference>
<dbReference type="InterPro" id="IPR006016">
    <property type="entry name" value="UspA"/>
</dbReference>
<dbReference type="Pfam" id="PF00582">
    <property type="entry name" value="Usp"/>
    <property type="match status" value="1"/>
</dbReference>
<evidence type="ECO:0000313" key="4">
    <source>
        <dbReference type="Proteomes" id="UP001156691"/>
    </source>
</evidence>
<dbReference type="InterPro" id="IPR006015">
    <property type="entry name" value="Universal_stress_UspA"/>
</dbReference>
<protein>
    <submittedName>
        <fullName evidence="3">Universal stress protein UspA</fullName>
    </submittedName>
</protein>